<feature type="compositionally biased region" description="Low complexity" evidence="1">
    <location>
        <begin position="16"/>
        <end position="28"/>
    </location>
</feature>
<accession>A0A2T9Y636</accession>
<keyword evidence="3" id="KW-1185">Reference proteome</keyword>
<sequence>MPKVKEVNTIFKRISSSDSKTSSNINESEISDSEDEFFDSKEQKPEINKLEKFKKLEYIKIEINISIIPPHRSYNCPIDLVKNSKL</sequence>
<evidence type="ECO:0000256" key="1">
    <source>
        <dbReference type="SAM" id="MobiDB-lite"/>
    </source>
</evidence>
<organism evidence="2 3">
    <name type="scientific">Furculomyces boomerangus</name>
    <dbReference type="NCBI Taxonomy" id="61424"/>
    <lineage>
        <taxon>Eukaryota</taxon>
        <taxon>Fungi</taxon>
        <taxon>Fungi incertae sedis</taxon>
        <taxon>Zoopagomycota</taxon>
        <taxon>Kickxellomycotina</taxon>
        <taxon>Harpellomycetes</taxon>
        <taxon>Harpellales</taxon>
        <taxon>Harpellaceae</taxon>
        <taxon>Furculomyces</taxon>
    </lineage>
</organism>
<dbReference type="EMBL" id="MBFT01000693">
    <property type="protein sequence ID" value="PVU87793.1"/>
    <property type="molecule type" value="Genomic_DNA"/>
</dbReference>
<feature type="region of interest" description="Disordered" evidence="1">
    <location>
        <begin position="16"/>
        <end position="42"/>
    </location>
</feature>
<comment type="caution">
    <text evidence="2">The sequence shown here is derived from an EMBL/GenBank/DDBJ whole genome shotgun (WGS) entry which is preliminary data.</text>
</comment>
<dbReference type="Proteomes" id="UP000245699">
    <property type="component" value="Unassembled WGS sequence"/>
</dbReference>
<dbReference type="AlphaFoldDB" id="A0A2T9Y636"/>
<evidence type="ECO:0000313" key="3">
    <source>
        <dbReference type="Proteomes" id="UP000245699"/>
    </source>
</evidence>
<gene>
    <name evidence="2" type="ORF">BB559_005880</name>
</gene>
<protein>
    <submittedName>
        <fullName evidence="2">Uncharacterized protein</fullName>
    </submittedName>
</protein>
<feature type="non-terminal residue" evidence="2">
    <location>
        <position position="86"/>
    </location>
</feature>
<name>A0A2T9Y636_9FUNG</name>
<proteinExistence type="predicted"/>
<evidence type="ECO:0000313" key="2">
    <source>
        <dbReference type="EMBL" id="PVU87793.1"/>
    </source>
</evidence>
<reference evidence="2 3" key="1">
    <citation type="journal article" date="2018" name="MBio">
        <title>Comparative Genomics Reveals the Core Gene Toolbox for the Fungus-Insect Symbiosis.</title>
        <authorList>
            <person name="Wang Y."/>
            <person name="Stata M."/>
            <person name="Wang W."/>
            <person name="Stajich J.E."/>
            <person name="White M.M."/>
            <person name="Moncalvo J.M."/>
        </authorList>
    </citation>
    <scope>NUCLEOTIDE SEQUENCE [LARGE SCALE GENOMIC DNA]</scope>
    <source>
        <strain evidence="2 3">AUS-77-4</strain>
    </source>
</reference>